<sequence length="72" mass="8349">MAPRPPSSKLHFIRDMIESHLFSTFQLAEEAECGKLTIINIHRNLRQFRPHPPNVNRPEANCGAGSELWKRR</sequence>
<reference evidence="2 3" key="1">
    <citation type="journal article" date="2014" name="Nat. Commun.">
        <title>Multiple recent horizontal transfers of a large genomic region in cheese making fungi.</title>
        <authorList>
            <person name="Cheeseman K."/>
            <person name="Ropars J."/>
            <person name="Renault P."/>
            <person name="Dupont J."/>
            <person name="Gouzy J."/>
            <person name="Branca A."/>
            <person name="Abraham A.L."/>
            <person name="Ceppi M."/>
            <person name="Conseiller E."/>
            <person name="Debuchy R."/>
            <person name="Malagnac F."/>
            <person name="Goarin A."/>
            <person name="Silar P."/>
            <person name="Lacoste S."/>
            <person name="Sallet E."/>
            <person name="Bensimon A."/>
            <person name="Giraud T."/>
            <person name="Brygoo Y."/>
        </authorList>
    </citation>
    <scope>NUCLEOTIDE SEQUENCE [LARGE SCALE GENOMIC DNA]</scope>
    <source>
        <strain evidence="3">FM 013</strain>
    </source>
</reference>
<feature type="region of interest" description="Disordered" evidence="1">
    <location>
        <begin position="48"/>
        <end position="72"/>
    </location>
</feature>
<dbReference type="EMBL" id="HG793136">
    <property type="protein sequence ID" value="CRL19501.1"/>
    <property type="molecule type" value="Genomic_DNA"/>
</dbReference>
<name>A0A0G4NZK0_PENC3</name>
<protein>
    <submittedName>
        <fullName evidence="2">Str. FM013</fullName>
    </submittedName>
</protein>
<dbReference type="Proteomes" id="UP000053732">
    <property type="component" value="Unassembled WGS sequence"/>
</dbReference>
<organism evidence="2 3">
    <name type="scientific">Penicillium camemberti (strain FM 013)</name>
    <dbReference type="NCBI Taxonomy" id="1429867"/>
    <lineage>
        <taxon>Eukaryota</taxon>
        <taxon>Fungi</taxon>
        <taxon>Dikarya</taxon>
        <taxon>Ascomycota</taxon>
        <taxon>Pezizomycotina</taxon>
        <taxon>Eurotiomycetes</taxon>
        <taxon>Eurotiomycetidae</taxon>
        <taxon>Eurotiales</taxon>
        <taxon>Aspergillaceae</taxon>
        <taxon>Penicillium</taxon>
    </lineage>
</organism>
<accession>A0A0G4NZK0</accession>
<evidence type="ECO:0000313" key="3">
    <source>
        <dbReference type="Proteomes" id="UP000053732"/>
    </source>
</evidence>
<evidence type="ECO:0000256" key="1">
    <source>
        <dbReference type="SAM" id="MobiDB-lite"/>
    </source>
</evidence>
<dbReference type="STRING" id="1429867.A0A0G4NZK0"/>
<proteinExistence type="predicted"/>
<evidence type="ECO:0000313" key="2">
    <source>
        <dbReference type="EMBL" id="CRL19501.1"/>
    </source>
</evidence>
<gene>
    <name evidence="2" type="ORF">PCAMFM013_S003g000292</name>
</gene>
<keyword evidence="3" id="KW-1185">Reference proteome</keyword>
<dbReference type="AlphaFoldDB" id="A0A0G4NZK0"/>